<evidence type="ECO:0000313" key="1">
    <source>
        <dbReference type="EMBL" id="CAA9531376.1"/>
    </source>
</evidence>
<dbReference type="EMBL" id="CADCVQ010000170">
    <property type="protein sequence ID" value="CAA9531376.1"/>
    <property type="molecule type" value="Genomic_DNA"/>
</dbReference>
<dbReference type="AlphaFoldDB" id="A0A6J4TT02"/>
<protein>
    <submittedName>
        <fullName evidence="1">Uncharacterized protein</fullName>
    </submittedName>
</protein>
<gene>
    <name evidence="1" type="ORF">AVDCRST_MAG67-4291</name>
</gene>
<name>A0A6J4TT02_9ACTN</name>
<accession>A0A6J4TT02</accession>
<reference evidence="1" key="1">
    <citation type="submission" date="2020-02" db="EMBL/GenBank/DDBJ databases">
        <authorList>
            <person name="Meier V. D."/>
        </authorList>
    </citation>
    <scope>NUCLEOTIDE SEQUENCE</scope>
    <source>
        <strain evidence="1">AVDCRST_MAG67</strain>
    </source>
</reference>
<proteinExistence type="predicted"/>
<sequence>MACRLNAICVGAIAAPGADGADDLRANAVDADVHRREQERCQPLLLMHQSEEDVLTAHVIVLERPRFVVLTSPLAENFSPDSTSTLSGRVQA</sequence>
<organism evidence="1">
    <name type="scientific">uncultured Solirubrobacteraceae bacterium</name>
    <dbReference type="NCBI Taxonomy" id="1162706"/>
    <lineage>
        <taxon>Bacteria</taxon>
        <taxon>Bacillati</taxon>
        <taxon>Actinomycetota</taxon>
        <taxon>Thermoleophilia</taxon>
        <taxon>Solirubrobacterales</taxon>
        <taxon>Solirubrobacteraceae</taxon>
        <taxon>environmental samples</taxon>
    </lineage>
</organism>